<protein>
    <recommendedName>
        <fullName evidence="4">RRM domain-containing protein</fullName>
    </recommendedName>
</protein>
<sequence>MQEEREIFRGKRNFEENKSTLFVDNLYDEIRKTWIYNLFSRFGKIRDIFIPNKRSKITGRRFCFVRFEVNREAEQAISRTDGIWVRDLKLVVKMSRFLKKTERNEDRSSNQWHEAQLNRRNQRDIGRGYEPVHSNLRNQNGNPHALGFNGYNNSRNTRNQSFNSSVQGFSDINNARRAPIARGNEFSSPGPEGSKPREEDDDMGRSSGDKDTNRAGENESGEGNNATKRNKEADVDTDKTINTSPHAILLGNTQSHIKKGNQVTTAQGKKDQQSIVQKSAEILNQVVVEENINEESFHSTQGLESFVQDSIVSDTEDEHISPTNKAQECEAQVIECAEVVRQQQEIERNAIALNSPVVIDSNMRASQIQGINIEVNLQSRDTKKASRKAQRRNLYEGSLSLSAKEYYEEYVSDSDLEGQEQDMTSDELRTTIALVVHRLWANPNVEYVGCQAFDQSGPVEMRQSLTRTKPPNPSASTPSVPTRSTPSTPPPSIHQPRSTVPSFPPITAAPTPVSYEIQRTPPEYVSEEEEDPEELPFLEEDQNQENSAEEDEVDEDMEEEEDNEGWLSPNEEDDNGWLAPIDAPVNWEDELQWRLMHPEPIVPIPPLPPAPEEEDSKSEVDDLEPPVFATNTYVFVELAPLYPCPWKRKAQPIYLGPVRVLSPRQQDYYRVAIPPGFAEHYSEYFLHTLVTNRRPRDDSRIVPAGVDYNDHREYVETPIHMQIVVGPNEHQNDPQWTVTWECYGVTEQTMEPESMMRRHYPNFFDD</sequence>
<feature type="compositionally biased region" description="Low complexity" evidence="3">
    <location>
        <begin position="474"/>
        <end position="486"/>
    </location>
</feature>
<keyword evidence="6" id="KW-1185">Reference proteome</keyword>
<feature type="domain" description="RRM" evidence="4">
    <location>
        <begin position="19"/>
        <end position="97"/>
    </location>
</feature>
<dbReference type="EMBL" id="WJXA01000009">
    <property type="protein sequence ID" value="KAF7132778.1"/>
    <property type="molecule type" value="Genomic_DNA"/>
</dbReference>
<dbReference type="InterPro" id="IPR012677">
    <property type="entry name" value="Nucleotide-bd_a/b_plait_sf"/>
</dbReference>
<dbReference type="InterPro" id="IPR000504">
    <property type="entry name" value="RRM_dom"/>
</dbReference>
<dbReference type="Pfam" id="PF00076">
    <property type="entry name" value="RRM_1"/>
    <property type="match status" value="1"/>
</dbReference>
<dbReference type="PANTHER" id="PTHR23003:SF3">
    <property type="entry name" value="FI21236P1-RELATED"/>
    <property type="match status" value="1"/>
</dbReference>
<name>A0A834LC68_RHOSS</name>
<feature type="compositionally biased region" description="Basic and acidic residues" evidence="3">
    <location>
        <begin position="194"/>
        <end position="217"/>
    </location>
</feature>
<evidence type="ECO:0000259" key="4">
    <source>
        <dbReference type="PROSITE" id="PS50102"/>
    </source>
</evidence>
<evidence type="ECO:0000313" key="5">
    <source>
        <dbReference type="EMBL" id="KAF7132778.1"/>
    </source>
</evidence>
<dbReference type="PROSITE" id="PS50102">
    <property type="entry name" value="RRM"/>
    <property type="match status" value="1"/>
</dbReference>
<feature type="compositionally biased region" description="Basic and acidic residues" evidence="3">
    <location>
        <begin position="229"/>
        <end position="239"/>
    </location>
</feature>
<proteinExistence type="predicted"/>
<feature type="region of interest" description="Disordered" evidence="3">
    <location>
        <begin position="461"/>
        <end position="580"/>
    </location>
</feature>
<dbReference type="Proteomes" id="UP000626092">
    <property type="component" value="Unassembled WGS sequence"/>
</dbReference>
<dbReference type="PANTHER" id="PTHR23003">
    <property type="entry name" value="RNA RECOGNITION MOTIF RRM DOMAIN CONTAINING PROTEIN"/>
    <property type="match status" value="1"/>
</dbReference>
<reference evidence="5" key="1">
    <citation type="submission" date="2019-11" db="EMBL/GenBank/DDBJ databases">
        <authorList>
            <person name="Liu Y."/>
            <person name="Hou J."/>
            <person name="Li T.-Q."/>
            <person name="Guan C.-H."/>
            <person name="Wu X."/>
            <person name="Wu H.-Z."/>
            <person name="Ling F."/>
            <person name="Zhang R."/>
            <person name="Shi X.-G."/>
            <person name="Ren J.-P."/>
            <person name="Chen E.-F."/>
            <person name="Sun J.-M."/>
        </authorList>
    </citation>
    <scope>NUCLEOTIDE SEQUENCE</scope>
    <source>
        <strain evidence="5">Adult_tree_wgs_1</strain>
        <tissue evidence="5">Leaves</tissue>
    </source>
</reference>
<feature type="region of interest" description="Disordered" evidence="3">
    <location>
        <begin position="102"/>
        <end position="242"/>
    </location>
</feature>
<dbReference type="AlphaFoldDB" id="A0A834LC68"/>
<keyword evidence="1 2" id="KW-0694">RNA-binding</keyword>
<gene>
    <name evidence="5" type="ORF">RHSIM_Rhsim09G0042800</name>
</gene>
<dbReference type="InterPro" id="IPR050374">
    <property type="entry name" value="RRT5_SRSF_SR"/>
</dbReference>
<accession>A0A834LC68</accession>
<dbReference type="SUPFAM" id="SSF54928">
    <property type="entry name" value="RNA-binding domain, RBD"/>
    <property type="match status" value="1"/>
</dbReference>
<dbReference type="GO" id="GO:0005634">
    <property type="term" value="C:nucleus"/>
    <property type="evidence" value="ECO:0007669"/>
    <property type="project" value="TreeGrafter"/>
</dbReference>
<dbReference type="Gene3D" id="3.30.70.330">
    <property type="match status" value="1"/>
</dbReference>
<feature type="compositionally biased region" description="Acidic residues" evidence="3">
    <location>
        <begin position="525"/>
        <end position="575"/>
    </location>
</feature>
<evidence type="ECO:0000256" key="1">
    <source>
        <dbReference type="ARBA" id="ARBA00022884"/>
    </source>
</evidence>
<dbReference type="GO" id="GO:1990904">
    <property type="term" value="C:ribonucleoprotein complex"/>
    <property type="evidence" value="ECO:0007669"/>
    <property type="project" value="TreeGrafter"/>
</dbReference>
<dbReference type="CDD" id="cd00590">
    <property type="entry name" value="RRM_SF"/>
    <property type="match status" value="1"/>
</dbReference>
<dbReference type="GO" id="GO:0003729">
    <property type="term" value="F:mRNA binding"/>
    <property type="evidence" value="ECO:0007669"/>
    <property type="project" value="TreeGrafter"/>
</dbReference>
<feature type="compositionally biased region" description="Polar residues" evidence="3">
    <location>
        <begin position="150"/>
        <end position="173"/>
    </location>
</feature>
<evidence type="ECO:0000313" key="6">
    <source>
        <dbReference type="Proteomes" id="UP000626092"/>
    </source>
</evidence>
<dbReference type="InterPro" id="IPR035979">
    <property type="entry name" value="RBD_domain_sf"/>
</dbReference>
<evidence type="ECO:0000256" key="2">
    <source>
        <dbReference type="PROSITE-ProRule" id="PRU00176"/>
    </source>
</evidence>
<dbReference type="SMART" id="SM00360">
    <property type="entry name" value="RRM"/>
    <property type="match status" value="1"/>
</dbReference>
<evidence type="ECO:0000256" key="3">
    <source>
        <dbReference type="SAM" id="MobiDB-lite"/>
    </source>
</evidence>
<dbReference type="GO" id="GO:0005737">
    <property type="term" value="C:cytoplasm"/>
    <property type="evidence" value="ECO:0007669"/>
    <property type="project" value="TreeGrafter"/>
</dbReference>
<dbReference type="OrthoDB" id="1673267at2759"/>
<organism evidence="5 6">
    <name type="scientific">Rhododendron simsii</name>
    <name type="common">Sims's rhododendron</name>
    <dbReference type="NCBI Taxonomy" id="118357"/>
    <lineage>
        <taxon>Eukaryota</taxon>
        <taxon>Viridiplantae</taxon>
        <taxon>Streptophyta</taxon>
        <taxon>Embryophyta</taxon>
        <taxon>Tracheophyta</taxon>
        <taxon>Spermatophyta</taxon>
        <taxon>Magnoliopsida</taxon>
        <taxon>eudicotyledons</taxon>
        <taxon>Gunneridae</taxon>
        <taxon>Pentapetalae</taxon>
        <taxon>asterids</taxon>
        <taxon>Ericales</taxon>
        <taxon>Ericaceae</taxon>
        <taxon>Ericoideae</taxon>
        <taxon>Rhodoreae</taxon>
        <taxon>Rhododendron</taxon>
    </lineage>
</organism>
<comment type="caution">
    <text evidence="5">The sequence shown here is derived from an EMBL/GenBank/DDBJ whole genome shotgun (WGS) entry which is preliminary data.</text>
</comment>